<gene>
    <name evidence="2" type="ORF">B1A_21298</name>
</gene>
<accession>T0Y8L1</accession>
<organism evidence="2">
    <name type="scientific">mine drainage metagenome</name>
    <dbReference type="NCBI Taxonomy" id="410659"/>
    <lineage>
        <taxon>unclassified sequences</taxon>
        <taxon>metagenomes</taxon>
        <taxon>ecological metagenomes</taxon>
    </lineage>
</organism>
<evidence type="ECO:0000313" key="2">
    <source>
        <dbReference type="EMBL" id="EQD28127.1"/>
    </source>
</evidence>
<dbReference type="InterPro" id="IPR006176">
    <property type="entry name" value="3-OHacyl-CoA_DH_NAD-bd"/>
</dbReference>
<reference evidence="2" key="2">
    <citation type="journal article" date="2014" name="ISME J.">
        <title>Microbial stratification in low pH oxic and suboxic macroscopic growths along an acid mine drainage.</title>
        <authorList>
            <person name="Mendez-Garcia C."/>
            <person name="Mesa V."/>
            <person name="Sprenger R.R."/>
            <person name="Richter M."/>
            <person name="Diez M.S."/>
            <person name="Solano J."/>
            <person name="Bargiela R."/>
            <person name="Golyshina O.V."/>
            <person name="Manteca A."/>
            <person name="Ramos J.L."/>
            <person name="Gallego J.R."/>
            <person name="Llorente I."/>
            <person name="Martins Dos Santos V.A."/>
            <person name="Jensen O.N."/>
            <person name="Pelaez A.I."/>
            <person name="Sanchez J."/>
            <person name="Ferrer M."/>
        </authorList>
    </citation>
    <scope>NUCLEOTIDE SEQUENCE</scope>
</reference>
<sequence length="50" mass="5689">NPPIMMPLVEIIMGDKTDQETLVIAMELMKAIEKDYVVLRKDVPGFLIND</sequence>
<dbReference type="SUPFAM" id="SSF51735">
    <property type="entry name" value="NAD(P)-binding Rossmann-fold domains"/>
    <property type="match status" value="1"/>
</dbReference>
<dbReference type="Gene3D" id="3.40.50.720">
    <property type="entry name" value="NAD(P)-binding Rossmann-like Domain"/>
    <property type="match status" value="1"/>
</dbReference>
<comment type="caution">
    <text evidence="2">The sequence shown here is derived from an EMBL/GenBank/DDBJ whole genome shotgun (WGS) entry which is preliminary data.</text>
</comment>
<evidence type="ECO:0000259" key="1">
    <source>
        <dbReference type="Pfam" id="PF02737"/>
    </source>
</evidence>
<reference evidence="2" key="1">
    <citation type="submission" date="2013-08" db="EMBL/GenBank/DDBJ databases">
        <authorList>
            <person name="Mendez C."/>
            <person name="Richter M."/>
            <person name="Ferrer M."/>
            <person name="Sanchez J."/>
        </authorList>
    </citation>
    <scope>NUCLEOTIDE SEQUENCE</scope>
</reference>
<dbReference type="EC" id="5.-.-.-" evidence="2"/>
<protein>
    <submittedName>
        <fullName evidence="2">3-hydroxyacyl-CoA dehydrogenase</fullName>
        <ecNumber evidence="2">5.-.-.-</ecNumber>
    </submittedName>
</protein>
<keyword evidence="2" id="KW-0413">Isomerase</keyword>
<dbReference type="GO" id="GO:0006631">
    <property type="term" value="P:fatty acid metabolic process"/>
    <property type="evidence" value="ECO:0007669"/>
    <property type="project" value="InterPro"/>
</dbReference>
<name>T0Y8L1_9ZZZZ</name>
<dbReference type="PANTHER" id="PTHR48075:SF5">
    <property type="entry name" value="3-HYDROXYBUTYRYL-COA DEHYDROGENASE"/>
    <property type="match status" value="1"/>
</dbReference>
<dbReference type="AlphaFoldDB" id="T0Y8L1"/>
<dbReference type="GO" id="GO:0016853">
    <property type="term" value="F:isomerase activity"/>
    <property type="evidence" value="ECO:0007669"/>
    <property type="project" value="UniProtKB-KW"/>
</dbReference>
<dbReference type="EMBL" id="AUZX01015742">
    <property type="protein sequence ID" value="EQD28127.1"/>
    <property type="molecule type" value="Genomic_DNA"/>
</dbReference>
<dbReference type="Pfam" id="PF02737">
    <property type="entry name" value="3HCDH_N"/>
    <property type="match status" value="1"/>
</dbReference>
<dbReference type="GO" id="GO:0016491">
    <property type="term" value="F:oxidoreductase activity"/>
    <property type="evidence" value="ECO:0007669"/>
    <property type="project" value="TreeGrafter"/>
</dbReference>
<feature type="non-terminal residue" evidence="2">
    <location>
        <position position="1"/>
    </location>
</feature>
<dbReference type="InterPro" id="IPR036291">
    <property type="entry name" value="NAD(P)-bd_dom_sf"/>
</dbReference>
<proteinExistence type="predicted"/>
<dbReference type="GO" id="GO:0070403">
    <property type="term" value="F:NAD+ binding"/>
    <property type="evidence" value="ECO:0007669"/>
    <property type="project" value="InterPro"/>
</dbReference>
<feature type="domain" description="3-hydroxyacyl-CoA dehydrogenase NAD binding" evidence="1">
    <location>
        <begin position="1"/>
        <end position="42"/>
    </location>
</feature>
<dbReference type="PANTHER" id="PTHR48075">
    <property type="entry name" value="3-HYDROXYACYL-COA DEHYDROGENASE FAMILY PROTEIN"/>
    <property type="match status" value="1"/>
</dbReference>